<gene>
    <name evidence="3" type="ORF">JOC77_001603</name>
</gene>
<dbReference type="Proteomes" id="UP000823486">
    <property type="component" value="Unassembled WGS sequence"/>
</dbReference>
<dbReference type="PROSITE" id="PS00893">
    <property type="entry name" value="NUDIX_BOX"/>
    <property type="match status" value="1"/>
</dbReference>
<dbReference type="PANTHER" id="PTHR21340">
    <property type="entry name" value="DIADENOSINE 5,5-P1,P4-TETRAPHOSPHATE PYROPHOSPHOHYDROLASE MUTT"/>
    <property type="match status" value="1"/>
</dbReference>
<evidence type="ECO:0000256" key="1">
    <source>
        <dbReference type="ARBA" id="ARBA00022801"/>
    </source>
</evidence>
<dbReference type="PROSITE" id="PS51462">
    <property type="entry name" value="NUDIX"/>
    <property type="match status" value="1"/>
</dbReference>
<feature type="domain" description="Nudix hydrolase" evidence="2">
    <location>
        <begin position="1"/>
        <end position="137"/>
    </location>
</feature>
<dbReference type="SUPFAM" id="SSF55811">
    <property type="entry name" value="Nudix"/>
    <property type="match status" value="1"/>
</dbReference>
<organism evidence="3 4">
    <name type="scientific">Peribacillus deserti</name>
    <dbReference type="NCBI Taxonomy" id="673318"/>
    <lineage>
        <taxon>Bacteria</taxon>
        <taxon>Bacillati</taxon>
        <taxon>Bacillota</taxon>
        <taxon>Bacilli</taxon>
        <taxon>Bacillales</taxon>
        <taxon>Bacillaceae</taxon>
        <taxon>Peribacillus</taxon>
    </lineage>
</organism>
<sequence length="142" mass="16000">MKQVSAALFLTDGEKFLVCHATGGKHYDLPKGLIDEGEEAIIACIRETKEETGLVLTEGDLVDLGIFPYTSKKNLHIFLCIKEPLPITSSFTCTSTFVHYYTKKDVPEVDGYMYISYSDKEKYVTSNMNKTLEEVIKKITES</sequence>
<name>A0ABS2QG85_9BACI</name>
<dbReference type="RefSeq" id="WP_204541099.1">
    <property type="nucleotide sequence ID" value="NZ_JAFBFI010000005.1"/>
</dbReference>
<protein>
    <submittedName>
        <fullName evidence="3">8-oxo-dGTP pyrophosphatase MutT (NUDIX family)</fullName>
    </submittedName>
</protein>
<dbReference type="InterPro" id="IPR020084">
    <property type="entry name" value="NUDIX_hydrolase_CS"/>
</dbReference>
<dbReference type="PANTHER" id="PTHR21340:SF0">
    <property type="entry name" value="BIS(5'-NUCLEOSYL)-TETRAPHOSPHATASE [ASYMMETRICAL]"/>
    <property type="match status" value="1"/>
</dbReference>
<proteinExistence type="predicted"/>
<dbReference type="Pfam" id="PF00293">
    <property type="entry name" value="NUDIX"/>
    <property type="match status" value="1"/>
</dbReference>
<dbReference type="EMBL" id="JAFBFI010000005">
    <property type="protein sequence ID" value="MBM7692176.1"/>
    <property type="molecule type" value="Genomic_DNA"/>
</dbReference>
<dbReference type="CDD" id="cd02883">
    <property type="entry name" value="NUDIX_Hydrolase"/>
    <property type="match status" value="1"/>
</dbReference>
<dbReference type="InterPro" id="IPR051325">
    <property type="entry name" value="Nudix_hydrolase_domain"/>
</dbReference>
<evidence type="ECO:0000313" key="3">
    <source>
        <dbReference type="EMBL" id="MBM7692176.1"/>
    </source>
</evidence>
<evidence type="ECO:0000313" key="4">
    <source>
        <dbReference type="Proteomes" id="UP000823486"/>
    </source>
</evidence>
<dbReference type="InterPro" id="IPR000086">
    <property type="entry name" value="NUDIX_hydrolase_dom"/>
</dbReference>
<keyword evidence="1" id="KW-0378">Hydrolase</keyword>
<accession>A0ABS2QG85</accession>
<comment type="caution">
    <text evidence="3">The sequence shown here is derived from an EMBL/GenBank/DDBJ whole genome shotgun (WGS) entry which is preliminary data.</text>
</comment>
<keyword evidence="4" id="KW-1185">Reference proteome</keyword>
<evidence type="ECO:0000259" key="2">
    <source>
        <dbReference type="PROSITE" id="PS51462"/>
    </source>
</evidence>
<reference evidence="3 4" key="1">
    <citation type="submission" date="2021-01" db="EMBL/GenBank/DDBJ databases">
        <title>Genomic Encyclopedia of Type Strains, Phase IV (KMG-IV): sequencing the most valuable type-strain genomes for metagenomic binning, comparative biology and taxonomic classification.</title>
        <authorList>
            <person name="Goeker M."/>
        </authorList>
    </citation>
    <scope>NUCLEOTIDE SEQUENCE [LARGE SCALE GENOMIC DNA]</scope>
    <source>
        <strain evidence="3 4">DSM 105482</strain>
    </source>
</reference>
<dbReference type="InterPro" id="IPR015797">
    <property type="entry name" value="NUDIX_hydrolase-like_dom_sf"/>
</dbReference>
<dbReference type="Gene3D" id="3.90.79.10">
    <property type="entry name" value="Nucleoside Triphosphate Pyrophosphohydrolase"/>
    <property type="match status" value="1"/>
</dbReference>